<dbReference type="GO" id="GO:0048038">
    <property type="term" value="F:quinone binding"/>
    <property type="evidence" value="ECO:0007669"/>
    <property type="project" value="TreeGrafter"/>
</dbReference>
<dbReference type="GO" id="GO:0016616">
    <property type="term" value="F:oxidoreductase activity, acting on the CH-OH group of donors, NAD or NADP as acceptor"/>
    <property type="evidence" value="ECO:0007669"/>
    <property type="project" value="TreeGrafter"/>
</dbReference>
<dbReference type="InterPro" id="IPR002347">
    <property type="entry name" value="SDR_fam"/>
</dbReference>
<dbReference type="FunFam" id="3.40.50.720:FF:000084">
    <property type="entry name" value="Short-chain dehydrogenase reductase"/>
    <property type="match status" value="1"/>
</dbReference>
<keyword evidence="4" id="KW-1185">Reference proteome</keyword>
<organism evidence="3 4">
    <name type="scientific">Rathayibacter oskolensis</name>
    <dbReference type="NCBI Taxonomy" id="1891671"/>
    <lineage>
        <taxon>Bacteria</taxon>
        <taxon>Bacillati</taxon>
        <taxon>Actinomycetota</taxon>
        <taxon>Actinomycetes</taxon>
        <taxon>Micrococcales</taxon>
        <taxon>Microbacteriaceae</taxon>
        <taxon>Rathayibacter</taxon>
    </lineage>
</organism>
<dbReference type="EMBL" id="FXBM01000001">
    <property type="protein sequence ID" value="SMH38377.1"/>
    <property type="molecule type" value="Genomic_DNA"/>
</dbReference>
<dbReference type="GO" id="GO:0006633">
    <property type="term" value="P:fatty acid biosynthetic process"/>
    <property type="evidence" value="ECO:0007669"/>
    <property type="project" value="TreeGrafter"/>
</dbReference>
<dbReference type="STRING" id="1891671.SAMN06295885_1491"/>
<protein>
    <submittedName>
        <fullName evidence="3">NAD(P)-dependent dehydrogenase, short-chain alcohol dehydrogenase family</fullName>
    </submittedName>
</protein>
<dbReference type="Gene3D" id="3.40.50.720">
    <property type="entry name" value="NAD(P)-binding Rossmann-like Domain"/>
    <property type="match status" value="1"/>
</dbReference>
<dbReference type="PANTHER" id="PTHR42760:SF133">
    <property type="entry name" value="3-OXOACYL-[ACYL-CARRIER-PROTEIN] REDUCTASE"/>
    <property type="match status" value="1"/>
</dbReference>
<dbReference type="Proteomes" id="UP000193711">
    <property type="component" value="Unassembled WGS sequence"/>
</dbReference>
<gene>
    <name evidence="3" type="ORF">SAMN06295885_1491</name>
</gene>
<evidence type="ECO:0000256" key="1">
    <source>
        <dbReference type="ARBA" id="ARBA00006484"/>
    </source>
</evidence>
<comment type="similarity">
    <text evidence="1">Belongs to the short-chain dehydrogenases/reductases (SDR) family.</text>
</comment>
<dbReference type="InterPro" id="IPR036291">
    <property type="entry name" value="NAD(P)-bd_dom_sf"/>
</dbReference>
<proteinExistence type="inferred from homology"/>
<evidence type="ECO:0000313" key="3">
    <source>
        <dbReference type="EMBL" id="SMH38377.1"/>
    </source>
</evidence>
<dbReference type="Pfam" id="PF13561">
    <property type="entry name" value="adh_short_C2"/>
    <property type="match status" value="1"/>
</dbReference>
<dbReference type="SUPFAM" id="SSF51735">
    <property type="entry name" value="NAD(P)-binding Rossmann-fold domains"/>
    <property type="match status" value="1"/>
</dbReference>
<sequence>MTAASGSLSGKLAVVTAGTAGIGRAVVLRLVAEGADVIATGTSAERAEALRRETDGSVRTVVGDGSRLEHLESLARAVGEDGRGVDILVVNAGRDVEATPIVDTTPEMFDHVSDLNFRGAFLTSRAIVPLMADDGRIVLVSSIAAHNGGAGHAVYNATKAAVRSLARTLTAELADRRIRANAVSPGPIATAGFDRFTGGSVAVEQAVASQIPVGRIGRPEEVAAAVLFLASDESSFVAGAELVVDGGMSQI</sequence>
<dbReference type="PANTHER" id="PTHR42760">
    <property type="entry name" value="SHORT-CHAIN DEHYDROGENASES/REDUCTASES FAMILY MEMBER"/>
    <property type="match status" value="1"/>
</dbReference>
<dbReference type="PRINTS" id="PR00080">
    <property type="entry name" value="SDRFAMILY"/>
</dbReference>
<dbReference type="PRINTS" id="PR00081">
    <property type="entry name" value="GDHRDH"/>
</dbReference>
<dbReference type="OrthoDB" id="7064009at2"/>
<name>A0A1X7NKG8_9MICO</name>
<keyword evidence="2" id="KW-0560">Oxidoreductase</keyword>
<dbReference type="AlphaFoldDB" id="A0A1X7NKG8"/>
<reference evidence="4" key="1">
    <citation type="submission" date="2017-04" db="EMBL/GenBank/DDBJ databases">
        <authorList>
            <person name="Varghese N."/>
            <person name="Submissions S."/>
        </authorList>
    </citation>
    <scope>NUCLEOTIDE SEQUENCE [LARGE SCALE GENOMIC DNA]</scope>
    <source>
        <strain evidence="4">VKM Ac-2121</strain>
    </source>
</reference>
<dbReference type="CDD" id="cd05233">
    <property type="entry name" value="SDR_c"/>
    <property type="match status" value="1"/>
</dbReference>
<dbReference type="RefSeq" id="WP_085475862.1">
    <property type="nucleotide sequence ID" value="NZ_FXBM01000001.1"/>
</dbReference>
<evidence type="ECO:0000256" key="2">
    <source>
        <dbReference type="ARBA" id="ARBA00023002"/>
    </source>
</evidence>
<evidence type="ECO:0000313" key="4">
    <source>
        <dbReference type="Proteomes" id="UP000193711"/>
    </source>
</evidence>
<accession>A0A1X7NKG8</accession>